<dbReference type="GO" id="GO:0005925">
    <property type="term" value="C:focal adhesion"/>
    <property type="evidence" value="ECO:0007669"/>
    <property type="project" value="TreeGrafter"/>
</dbReference>
<evidence type="ECO:0000256" key="6">
    <source>
        <dbReference type="SAM" id="MobiDB-lite"/>
    </source>
</evidence>
<feature type="repeat" description="Xin" evidence="5">
    <location>
        <begin position="478"/>
        <end position="493"/>
    </location>
</feature>
<comment type="similarity">
    <text evidence="5">Belongs to the Xin family.</text>
</comment>
<keyword evidence="3" id="KW-0965">Cell junction</keyword>
<feature type="compositionally biased region" description="Polar residues" evidence="6">
    <location>
        <begin position="71"/>
        <end position="94"/>
    </location>
</feature>
<evidence type="ECO:0000256" key="5">
    <source>
        <dbReference type="PROSITE-ProRule" id="PRU00721"/>
    </source>
</evidence>
<keyword evidence="4 5" id="KW-0009">Actin-binding</keyword>
<evidence type="ECO:0000256" key="4">
    <source>
        <dbReference type="ARBA" id="ARBA00023203"/>
    </source>
</evidence>
<dbReference type="AlphaFoldDB" id="A0AAD9EWE4"/>
<evidence type="ECO:0000256" key="3">
    <source>
        <dbReference type="ARBA" id="ARBA00022949"/>
    </source>
</evidence>
<feature type="region of interest" description="Disordered" evidence="6">
    <location>
        <begin position="1"/>
        <end position="38"/>
    </location>
</feature>
<feature type="region of interest" description="Disordered" evidence="6">
    <location>
        <begin position="63"/>
        <end position="127"/>
    </location>
</feature>
<keyword evidence="8" id="KW-1185">Reference proteome</keyword>
<feature type="repeat" description="Xin" evidence="5">
    <location>
        <begin position="554"/>
        <end position="569"/>
    </location>
</feature>
<dbReference type="GO" id="GO:0051015">
    <property type="term" value="F:actin filament binding"/>
    <property type="evidence" value="ECO:0007669"/>
    <property type="project" value="TreeGrafter"/>
</dbReference>
<name>A0AAD9EWE4_DISEL</name>
<organism evidence="7 8">
    <name type="scientific">Dissostichus eleginoides</name>
    <name type="common">Patagonian toothfish</name>
    <name type="synonym">Dissostichus amissus</name>
    <dbReference type="NCBI Taxonomy" id="100907"/>
    <lineage>
        <taxon>Eukaryota</taxon>
        <taxon>Metazoa</taxon>
        <taxon>Chordata</taxon>
        <taxon>Craniata</taxon>
        <taxon>Vertebrata</taxon>
        <taxon>Euteleostomi</taxon>
        <taxon>Actinopterygii</taxon>
        <taxon>Neopterygii</taxon>
        <taxon>Teleostei</taxon>
        <taxon>Neoteleostei</taxon>
        <taxon>Acanthomorphata</taxon>
        <taxon>Eupercaria</taxon>
        <taxon>Perciformes</taxon>
        <taxon>Notothenioidei</taxon>
        <taxon>Nototheniidae</taxon>
        <taxon>Dissostichus</taxon>
    </lineage>
</organism>
<dbReference type="PROSITE" id="PS51389">
    <property type="entry name" value="XIN"/>
    <property type="match status" value="4"/>
</dbReference>
<gene>
    <name evidence="7" type="ORF">KUDE01_001718</name>
</gene>
<dbReference type="PANTHER" id="PTHR22591:SF1">
    <property type="entry name" value="XIN ACTIN-BINDING REPEAT-CONTAINING PROTEIN 2"/>
    <property type="match status" value="1"/>
</dbReference>
<feature type="region of interest" description="Disordered" evidence="6">
    <location>
        <begin position="337"/>
        <end position="357"/>
    </location>
</feature>
<dbReference type="InterPro" id="IPR012510">
    <property type="entry name" value="Actin-binding_Xin_repeat"/>
</dbReference>
<reference evidence="7" key="1">
    <citation type="submission" date="2023-04" db="EMBL/GenBank/DDBJ databases">
        <title>Chromosome-level genome of Chaenocephalus aceratus.</title>
        <authorList>
            <person name="Park H."/>
        </authorList>
    </citation>
    <scope>NUCLEOTIDE SEQUENCE</scope>
    <source>
        <strain evidence="7">DE</strain>
        <tissue evidence="7">Muscle</tissue>
    </source>
</reference>
<dbReference type="EMBL" id="JASDAP010000028">
    <property type="protein sequence ID" value="KAK1876395.1"/>
    <property type="molecule type" value="Genomic_DNA"/>
</dbReference>
<dbReference type="Proteomes" id="UP001228049">
    <property type="component" value="Unassembled WGS sequence"/>
</dbReference>
<dbReference type="PANTHER" id="PTHR22591">
    <property type="entry name" value="XIN"/>
    <property type="match status" value="1"/>
</dbReference>
<evidence type="ECO:0000313" key="7">
    <source>
        <dbReference type="EMBL" id="KAK1876395.1"/>
    </source>
</evidence>
<evidence type="ECO:0000256" key="1">
    <source>
        <dbReference type="ARBA" id="ARBA00004282"/>
    </source>
</evidence>
<protein>
    <submittedName>
        <fullName evidence="7">Xin actin-binding repeat-containing protein 2</fullName>
    </submittedName>
</protein>
<comment type="subcellular location">
    <subcellularLocation>
        <location evidence="1">Cell junction</location>
    </subcellularLocation>
</comment>
<dbReference type="InterPro" id="IPR030072">
    <property type="entry name" value="XIRP1/XIRP2"/>
</dbReference>
<evidence type="ECO:0000313" key="8">
    <source>
        <dbReference type="Proteomes" id="UP001228049"/>
    </source>
</evidence>
<feature type="compositionally biased region" description="Polar residues" evidence="6">
    <location>
        <begin position="337"/>
        <end position="350"/>
    </location>
</feature>
<sequence>MEIQSGNGEEVASAVSATSGFVSQSSPGPQVEASHDPVLREDLQAAKRIERFDIPLDNLKKMFEKPGVGNTEVTSTSSSKRVLPGSVTQAQPSPDHTMAPPKDTTLSAGAVSKKETSSSSSAAVMDESEACSLPGGLASVKKQFESQEFASSSSQSSVAQFHYEQRSVQEVSSSSEVTVKSSAREVLPATSHFHSQQEVIHDERVHQNNVAASYGNHYNETVMLVGGEDLPKVSTQALKQQYEKTIEGAAPAKEIKVDVDFNQFQWTPVNQSSKTSTKTSYDMSSSVKTASASSASASSVASASASSVASASAMNYEMPDHFPPPPLHLYQETPEYISSQHQESASQQKHTVSKEQYFKHKSKAELKRIYKHMNPDVRKNLEEDFLQELTEAEKKDFESEELVGEVQQACYLFENDGNVSSRGSSSDRESVEWDEVLKGEVQSRRWMFENKALDEIKDDNLDEDEVRNIAQQEIIAGKDVRHTAWMFETKPMDALGIESTESAEQLQKLTDLARGDVRTATWLFETQPLDYLNKIYQEDEQETDIVATKSITGGDVKTARYLFETQHLDSMGKTETIEETNFLNLKSELEKSKAM</sequence>
<feature type="repeat" description="Xin" evidence="5">
    <location>
        <begin position="439"/>
        <end position="454"/>
    </location>
</feature>
<feature type="repeat" description="Xin" evidence="5">
    <location>
        <begin position="515"/>
        <end position="530"/>
    </location>
</feature>
<proteinExistence type="inferred from homology"/>
<dbReference type="GO" id="GO:0001725">
    <property type="term" value="C:stress fiber"/>
    <property type="evidence" value="ECO:0007669"/>
    <property type="project" value="TreeGrafter"/>
</dbReference>
<comment type="domain">
    <text evidence="5">Xin repeats bind F-actin.</text>
</comment>
<dbReference type="Pfam" id="PF08043">
    <property type="entry name" value="Xin"/>
    <property type="match status" value="3"/>
</dbReference>
<comment type="caution">
    <text evidence="7">The sequence shown here is derived from an EMBL/GenBank/DDBJ whole genome shotgun (WGS) entry which is preliminary data.</text>
</comment>
<feature type="compositionally biased region" description="Polar residues" evidence="6">
    <location>
        <begin position="15"/>
        <end position="28"/>
    </location>
</feature>
<dbReference type="GO" id="GO:0007015">
    <property type="term" value="P:actin filament organization"/>
    <property type="evidence" value="ECO:0007669"/>
    <property type="project" value="TreeGrafter"/>
</dbReference>
<evidence type="ECO:0000256" key="2">
    <source>
        <dbReference type="ARBA" id="ARBA00022737"/>
    </source>
</evidence>
<keyword evidence="2" id="KW-0677">Repeat</keyword>
<accession>A0AAD9EWE4</accession>